<keyword evidence="19" id="KW-1185">Reference proteome</keyword>
<evidence type="ECO:0000256" key="9">
    <source>
        <dbReference type="ARBA" id="ARBA00023204"/>
    </source>
</evidence>
<dbReference type="PANTHER" id="PTHR11070">
    <property type="entry name" value="UVRD / RECB / PCRA DNA HELICASE FAMILY MEMBER"/>
    <property type="match status" value="1"/>
</dbReference>
<dbReference type="InterPro" id="IPR011604">
    <property type="entry name" value="PDDEXK-like_dom_sf"/>
</dbReference>
<dbReference type="SUPFAM" id="SSF52980">
    <property type="entry name" value="Restriction endonuclease-like"/>
    <property type="match status" value="1"/>
</dbReference>
<evidence type="ECO:0000256" key="5">
    <source>
        <dbReference type="ARBA" id="ARBA00022806"/>
    </source>
</evidence>
<accession>A0ABT0P6F5</accession>
<dbReference type="PANTHER" id="PTHR11070:SF2">
    <property type="entry name" value="ATP-DEPENDENT DNA HELICASE SRS2"/>
    <property type="match status" value="1"/>
</dbReference>
<dbReference type="InterPro" id="IPR014017">
    <property type="entry name" value="DNA_helicase_UvrD-like_C"/>
</dbReference>
<proteinExistence type="predicted"/>
<keyword evidence="3" id="KW-0227">DNA damage</keyword>
<keyword evidence="9" id="KW-0234">DNA repair</keyword>
<dbReference type="InterPro" id="IPR014151">
    <property type="entry name" value="DNA_helicase_AddA"/>
</dbReference>
<evidence type="ECO:0000313" key="18">
    <source>
        <dbReference type="EMBL" id="MCL6229045.1"/>
    </source>
</evidence>
<keyword evidence="10" id="KW-0413">Isomerase</keyword>
<keyword evidence="8" id="KW-0238">DNA-binding</keyword>
<dbReference type="EMBL" id="JAMCOF010000001">
    <property type="protein sequence ID" value="MCL6229045.1"/>
    <property type="molecule type" value="Genomic_DNA"/>
</dbReference>
<dbReference type="Gene3D" id="3.90.320.10">
    <property type="match status" value="1"/>
</dbReference>
<dbReference type="GO" id="GO:0004386">
    <property type="term" value="F:helicase activity"/>
    <property type="evidence" value="ECO:0007669"/>
    <property type="project" value="UniProtKB-KW"/>
</dbReference>
<evidence type="ECO:0000259" key="16">
    <source>
        <dbReference type="PROSITE" id="PS51198"/>
    </source>
</evidence>
<keyword evidence="5 15" id="KW-0347">Helicase</keyword>
<dbReference type="Gene3D" id="3.40.50.300">
    <property type="entry name" value="P-loop containing nucleotide triphosphate hydrolases"/>
    <property type="match status" value="3"/>
</dbReference>
<gene>
    <name evidence="18" type="primary">addA</name>
    <name evidence="18" type="ORF">M4Z11_00175</name>
</gene>
<comment type="caution">
    <text evidence="18">The sequence shown here is derived from an EMBL/GenBank/DDBJ whole genome shotgun (WGS) entry which is preliminary data.</text>
</comment>
<evidence type="ECO:0000256" key="4">
    <source>
        <dbReference type="ARBA" id="ARBA00022801"/>
    </source>
</evidence>
<evidence type="ECO:0000256" key="6">
    <source>
        <dbReference type="ARBA" id="ARBA00022839"/>
    </source>
</evidence>
<evidence type="ECO:0000313" key="19">
    <source>
        <dbReference type="Proteomes" id="UP001523003"/>
    </source>
</evidence>
<dbReference type="Pfam" id="PF12705">
    <property type="entry name" value="PDDEXK_1"/>
    <property type="match status" value="1"/>
</dbReference>
<keyword evidence="7 15" id="KW-0067">ATP-binding</keyword>
<dbReference type="Gene3D" id="1.10.486.10">
    <property type="entry name" value="PCRA, domain 4"/>
    <property type="match status" value="1"/>
</dbReference>
<dbReference type="PROSITE" id="PS51198">
    <property type="entry name" value="UVRD_HELICASE_ATP_BIND"/>
    <property type="match status" value="1"/>
</dbReference>
<dbReference type="EC" id="5.6.2.4" evidence="12"/>
<keyword evidence="6" id="KW-0269">Exonuclease</keyword>
<name>A0ABT0P6F5_9HYPH</name>
<evidence type="ECO:0000256" key="15">
    <source>
        <dbReference type="PROSITE-ProRule" id="PRU00560"/>
    </source>
</evidence>
<reference evidence="18 19" key="1">
    <citation type="submission" date="2022-05" db="EMBL/GenBank/DDBJ databases">
        <title>Description of the Bartonella bilalgolemii sp. nov. Isolated from Apodemus uralensis (Pallas 1811).</title>
        <authorList>
            <person name="Zgheib R."/>
            <person name="Celebi B."/>
        </authorList>
    </citation>
    <scope>NUCLEOTIDE SEQUENCE [LARGE SCALE GENOMIC DNA]</scope>
    <source>
        <strain evidence="18 19">G70</strain>
    </source>
</reference>
<comment type="catalytic activity">
    <reaction evidence="14">
        <text>ATP + H2O = ADP + phosphate + H(+)</text>
        <dbReference type="Rhea" id="RHEA:13065"/>
        <dbReference type="ChEBI" id="CHEBI:15377"/>
        <dbReference type="ChEBI" id="CHEBI:15378"/>
        <dbReference type="ChEBI" id="CHEBI:30616"/>
        <dbReference type="ChEBI" id="CHEBI:43474"/>
        <dbReference type="ChEBI" id="CHEBI:456216"/>
        <dbReference type="EC" id="5.6.2.4"/>
    </reaction>
</comment>
<evidence type="ECO:0000256" key="14">
    <source>
        <dbReference type="ARBA" id="ARBA00048988"/>
    </source>
</evidence>
<comment type="catalytic activity">
    <reaction evidence="11">
        <text>Couples ATP hydrolysis with the unwinding of duplex DNA by translocating in the 3'-5' direction.</text>
        <dbReference type="EC" id="5.6.2.4"/>
    </reaction>
</comment>
<evidence type="ECO:0000256" key="3">
    <source>
        <dbReference type="ARBA" id="ARBA00022763"/>
    </source>
</evidence>
<dbReference type="InterPro" id="IPR027417">
    <property type="entry name" value="P-loop_NTPase"/>
</dbReference>
<keyword evidence="2 15" id="KW-0547">Nucleotide-binding</keyword>
<organism evidence="18 19">
    <name type="scientific">Bartonella bilalgolemii</name>
    <dbReference type="NCBI Taxonomy" id="2942911"/>
    <lineage>
        <taxon>Bacteria</taxon>
        <taxon>Pseudomonadati</taxon>
        <taxon>Pseudomonadota</taxon>
        <taxon>Alphaproteobacteria</taxon>
        <taxon>Hyphomicrobiales</taxon>
        <taxon>Bartonellaceae</taxon>
        <taxon>Bartonella</taxon>
    </lineage>
</organism>
<evidence type="ECO:0000256" key="12">
    <source>
        <dbReference type="ARBA" id="ARBA00034808"/>
    </source>
</evidence>
<evidence type="ECO:0000256" key="8">
    <source>
        <dbReference type="ARBA" id="ARBA00023125"/>
    </source>
</evidence>
<dbReference type="PROSITE" id="PS51217">
    <property type="entry name" value="UVRD_HELICASE_CTER"/>
    <property type="match status" value="1"/>
</dbReference>
<feature type="binding site" evidence="15">
    <location>
        <begin position="28"/>
        <end position="35"/>
    </location>
    <ligand>
        <name>ATP</name>
        <dbReference type="ChEBI" id="CHEBI:30616"/>
    </ligand>
</feature>
<dbReference type="NCBIfam" id="TIGR02784">
    <property type="entry name" value="addA_alphas"/>
    <property type="match status" value="1"/>
</dbReference>
<feature type="domain" description="UvrD-like helicase C-terminal" evidence="17">
    <location>
        <begin position="483"/>
        <end position="783"/>
    </location>
</feature>
<evidence type="ECO:0000256" key="1">
    <source>
        <dbReference type="ARBA" id="ARBA00022722"/>
    </source>
</evidence>
<dbReference type="InterPro" id="IPR011335">
    <property type="entry name" value="Restrct_endonuc-II-like"/>
</dbReference>
<dbReference type="Pfam" id="PF00580">
    <property type="entry name" value="UvrD-helicase"/>
    <property type="match status" value="1"/>
</dbReference>
<dbReference type="RefSeq" id="WP_249674176.1">
    <property type="nucleotide sequence ID" value="NZ_JAMCOF010000001.1"/>
</dbReference>
<protein>
    <recommendedName>
        <fullName evidence="12">DNA 3'-5' helicase</fullName>
        <ecNumber evidence="12">5.6.2.4</ecNumber>
    </recommendedName>
    <alternativeName>
        <fullName evidence="13">DNA 3'-5' helicase II</fullName>
    </alternativeName>
</protein>
<dbReference type="InterPro" id="IPR000212">
    <property type="entry name" value="DNA_helicase_UvrD/REP"/>
</dbReference>
<dbReference type="Pfam" id="PF13361">
    <property type="entry name" value="UvrD_C"/>
    <property type="match status" value="1"/>
</dbReference>
<evidence type="ECO:0000256" key="13">
    <source>
        <dbReference type="ARBA" id="ARBA00034923"/>
    </source>
</evidence>
<dbReference type="SUPFAM" id="SSF52540">
    <property type="entry name" value="P-loop containing nucleoside triphosphate hydrolases"/>
    <property type="match status" value="1"/>
</dbReference>
<evidence type="ECO:0000256" key="2">
    <source>
        <dbReference type="ARBA" id="ARBA00022741"/>
    </source>
</evidence>
<sequence length="1152" mass="132058">MTIFSIPQTALDTQAKATHPTTSVWVSANAGSGKTHVLTERVIRLLLNGTPPARILCLTYTNAAASVMQSRIFRTLSSWSEFDDKQLQIILSNLEDKPANAQKLANARQLFARALETPGGLKIQTFHAFCESLLHQFPLEANIAGHFELLDDINRKKLLQQARRKLLTHRDAQLALKELFKIINENTLYQLLYEATQKQHELSDFFPFILSKSGKEQFRAFFNLAPDETNQQLLDKIQQTAALPSYAIKHYQTYNTSKNKDIIEKFVQLATASDESNIINLVSNIYFEKTGKPRNFSRLFSKKSDEIWPFIEKEIEDKQNQLPTLLEKYQCVKLITLNIAVFQLCDIYLKIYADLKKANSFLDFDDLIERTLNLLQHKDASQWVQYKLDCGIDHILLDEAQDTNPKQWQIIQLLAQEFFTGHSQRTNTRTVFAVGDEKQSIYSFQGAVPENFAENGRILQKKVQQIEQKFEKIQLNYSFRSTADVLKSVDLVFETPENYKGLSAEHVKTVHEPIRIHSPGDVIIWDAISQKTNELPDDWLSTVDHLNTPQIRLAEKIAETIANWLKNGEILPAKKRLLRAGDIMILVRKRDQFVPALSRALKLRHVPVAGADRLQLTAHISVSDLMALARFVLQPQDDLSLACVLKSPLFALSENELYQLAAQRTGSLWESLWTHASSHASFKTIFDRLNTYRSLVDKMPVFEFYSYILNNDKGRQKILARLGTEANEVLDAFMDHTLTIQKTGLPGLQAFLEILSINEPEIKRELDQNCEEVRIMTVHAAKGLEGAVVFLVDPGSAIWHPQYAPYFLKFSLGNKQAFIWRPNAQHHTKHFDKLLSRLKERAEEEYKRLLYVGMTRAEDRLIICGYSNQKETPNTWLQLVKKALKPHAVPIKGPAEDIAAWRYCITSSCSTPMYKEIPCETQQIFPPLPAFFHDKMPIDSTLSKPLRPSVAGIIDTKTEFFSNNKHFSLSPVLGEKNTKRTFSIEYGNFIHQLLRHLPDHPPIKRQDYAQFYLNTKASHWHKNQRENALHHIWTILDNPQLKPLFSSLSHAEVALMGIVKINGKEQMVSGQIDRLCITHNSVFFADFKTGLPPKNDTDIAQRHLLQMALYQKLLQAIYPDKNMHALLIYIKKAKIFKLLPEKLDILLDEIIL</sequence>
<feature type="domain" description="UvrD-like helicase ATP-binding" evidence="16">
    <location>
        <begin position="7"/>
        <end position="482"/>
    </location>
</feature>
<evidence type="ECO:0000256" key="11">
    <source>
        <dbReference type="ARBA" id="ARBA00034617"/>
    </source>
</evidence>
<keyword evidence="1" id="KW-0540">Nuclease</keyword>
<evidence type="ECO:0000256" key="10">
    <source>
        <dbReference type="ARBA" id="ARBA00023235"/>
    </source>
</evidence>
<dbReference type="Proteomes" id="UP001523003">
    <property type="component" value="Unassembled WGS sequence"/>
</dbReference>
<dbReference type="InterPro" id="IPR014016">
    <property type="entry name" value="UvrD-like_ATP-bd"/>
</dbReference>
<evidence type="ECO:0000256" key="7">
    <source>
        <dbReference type="ARBA" id="ARBA00022840"/>
    </source>
</evidence>
<evidence type="ECO:0000259" key="17">
    <source>
        <dbReference type="PROSITE" id="PS51217"/>
    </source>
</evidence>
<dbReference type="Gene3D" id="3.30.160.800">
    <property type="match status" value="1"/>
</dbReference>
<keyword evidence="4 15" id="KW-0378">Hydrolase</keyword>
<dbReference type="InterPro" id="IPR038726">
    <property type="entry name" value="PDDEXK_AddAB-type"/>
</dbReference>